<dbReference type="GO" id="GO:0015211">
    <property type="term" value="F:purine nucleoside transmembrane transporter activity"/>
    <property type="evidence" value="ECO:0007669"/>
    <property type="project" value="UniProtKB-UniRule"/>
</dbReference>
<evidence type="ECO:0000313" key="9">
    <source>
        <dbReference type="Proteomes" id="UP000631114"/>
    </source>
</evidence>
<accession>A0A835HY04</accession>
<feature type="transmembrane region" description="Helical" evidence="7">
    <location>
        <begin position="193"/>
        <end position="214"/>
    </location>
</feature>
<protein>
    <recommendedName>
        <fullName evidence="7">Probable purine permease</fullName>
    </recommendedName>
</protein>
<evidence type="ECO:0000256" key="3">
    <source>
        <dbReference type="ARBA" id="ARBA00022448"/>
    </source>
</evidence>
<reference evidence="8 9" key="1">
    <citation type="submission" date="2020-10" db="EMBL/GenBank/DDBJ databases">
        <title>The Coptis chinensis genome and diversification of protoberbering-type alkaloids.</title>
        <authorList>
            <person name="Wang B."/>
            <person name="Shu S."/>
            <person name="Song C."/>
            <person name="Liu Y."/>
        </authorList>
    </citation>
    <scope>NUCLEOTIDE SEQUENCE [LARGE SCALE GENOMIC DNA]</scope>
    <source>
        <strain evidence="8">HL-2020</strain>
        <tissue evidence="8">Leaf</tissue>
    </source>
</reference>
<comment type="similarity">
    <text evidence="2 7">Belongs to the purine permeases (TC 2.A.7.14) family.</text>
</comment>
<keyword evidence="5 7" id="KW-1133">Transmembrane helix</keyword>
<keyword evidence="6 7" id="KW-0472">Membrane</keyword>
<evidence type="ECO:0000256" key="5">
    <source>
        <dbReference type="ARBA" id="ARBA00022989"/>
    </source>
</evidence>
<dbReference type="InterPro" id="IPR030182">
    <property type="entry name" value="PUP_plant"/>
</dbReference>
<sequence length="371" mass="41328">MTTNMEIESQVNNNQEDLSKHSNVKKIFLKRLLLLVNCALLSIGNTGGPLILRLYFIRGGKRIWLSCWLQTGGWPLMLLPLIVSYFYRKKKAHGRAKFLFMTPFLFVAGALLGVLTGADDYMYAYGVSKLPVSTSSLIISTQLAFTAGFAFLIVKQKFTSYTINAIVLLTVGAVILGVRASSDRPNHESEKEYFTGFFMTLGASALYGFVLPMVEFSYKKSKTKISYTLVIEMQMVMSIFATAFCTIGMLVNKDFQAIPREARQYAIGEGKYYTVLAFNAIIWQFFFLGAVGVIFCASSLLSGIMIAVLLPLTEILAVAFYHEKFSAEKGIALALSLWGFVSYFYGEFKQTNKPNQSLEPETQIPSVSSQS</sequence>
<dbReference type="EMBL" id="JADFTS010000004">
    <property type="protein sequence ID" value="KAF9608220.1"/>
    <property type="molecule type" value="Genomic_DNA"/>
</dbReference>
<gene>
    <name evidence="8" type="ORF">IFM89_008175</name>
</gene>
<feature type="transmembrane region" description="Helical" evidence="7">
    <location>
        <begin position="98"/>
        <end position="118"/>
    </location>
</feature>
<feature type="transmembrane region" description="Helical" evidence="7">
    <location>
        <begin position="130"/>
        <end position="154"/>
    </location>
</feature>
<dbReference type="OrthoDB" id="1865379at2759"/>
<feature type="transmembrane region" description="Helical" evidence="7">
    <location>
        <begin position="235"/>
        <end position="252"/>
    </location>
</feature>
<keyword evidence="3 7" id="KW-0813">Transport</keyword>
<organism evidence="8 9">
    <name type="scientific">Coptis chinensis</name>
    <dbReference type="NCBI Taxonomy" id="261450"/>
    <lineage>
        <taxon>Eukaryota</taxon>
        <taxon>Viridiplantae</taxon>
        <taxon>Streptophyta</taxon>
        <taxon>Embryophyta</taxon>
        <taxon>Tracheophyta</taxon>
        <taxon>Spermatophyta</taxon>
        <taxon>Magnoliopsida</taxon>
        <taxon>Ranunculales</taxon>
        <taxon>Ranunculaceae</taxon>
        <taxon>Coptidoideae</taxon>
        <taxon>Coptis</taxon>
    </lineage>
</organism>
<dbReference type="Pfam" id="PF16913">
    <property type="entry name" value="PUNUT"/>
    <property type="match status" value="1"/>
</dbReference>
<dbReference type="InterPro" id="IPR037185">
    <property type="entry name" value="EmrE-like"/>
</dbReference>
<feature type="transmembrane region" description="Helical" evidence="7">
    <location>
        <begin position="63"/>
        <end position="86"/>
    </location>
</feature>
<evidence type="ECO:0000256" key="1">
    <source>
        <dbReference type="ARBA" id="ARBA00004141"/>
    </source>
</evidence>
<evidence type="ECO:0000256" key="7">
    <source>
        <dbReference type="RuleBase" id="RU368015"/>
    </source>
</evidence>
<feature type="transmembrane region" description="Helical" evidence="7">
    <location>
        <begin position="327"/>
        <end position="346"/>
    </location>
</feature>
<feature type="transmembrane region" description="Helical" evidence="7">
    <location>
        <begin position="161"/>
        <end position="181"/>
    </location>
</feature>
<proteinExistence type="inferred from homology"/>
<dbReference type="AlphaFoldDB" id="A0A835HY04"/>
<evidence type="ECO:0000256" key="2">
    <source>
        <dbReference type="ARBA" id="ARBA00006213"/>
    </source>
</evidence>
<comment type="subcellular location">
    <subcellularLocation>
        <location evidence="1 7">Membrane</location>
        <topology evidence="1 7">Multi-pass membrane protein</topology>
    </subcellularLocation>
</comment>
<feature type="transmembrane region" description="Helical" evidence="7">
    <location>
        <begin position="272"/>
        <end position="297"/>
    </location>
</feature>
<evidence type="ECO:0000256" key="6">
    <source>
        <dbReference type="ARBA" id="ARBA00023136"/>
    </source>
</evidence>
<dbReference type="Proteomes" id="UP000631114">
    <property type="component" value="Unassembled WGS sequence"/>
</dbReference>
<dbReference type="GO" id="GO:0016020">
    <property type="term" value="C:membrane"/>
    <property type="evidence" value="ECO:0007669"/>
    <property type="project" value="UniProtKB-SubCell"/>
</dbReference>
<feature type="transmembrane region" description="Helical" evidence="7">
    <location>
        <begin position="304"/>
        <end position="321"/>
    </location>
</feature>
<name>A0A835HY04_9MAGN</name>
<dbReference type="GO" id="GO:0005345">
    <property type="term" value="F:purine nucleobase transmembrane transporter activity"/>
    <property type="evidence" value="ECO:0007669"/>
    <property type="project" value="UniProtKB-UniRule"/>
</dbReference>
<comment type="caution">
    <text evidence="8">The sequence shown here is derived from an EMBL/GenBank/DDBJ whole genome shotgun (WGS) entry which is preliminary data.</text>
</comment>
<keyword evidence="4 7" id="KW-0812">Transmembrane</keyword>
<evidence type="ECO:0000256" key="4">
    <source>
        <dbReference type="ARBA" id="ARBA00022692"/>
    </source>
</evidence>
<keyword evidence="9" id="KW-1185">Reference proteome</keyword>
<dbReference type="PANTHER" id="PTHR31376">
    <property type="entry name" value="OS09G0467300 PROTEIN-RELATED"/>
    <property type="match status" value="1"/>
</dbReference>
<dbReference type="SUPFAM" id="SSF103481">
    <property type="entry name" value="Multidrug resistance efflux transporter EmrE"/>
    <property type="match status" value="1"/>
</dbReference>
<evidence type="ECO:0000313" key="8">
    <source>
        <dbReference type="EMBL" id="KAF9608220.1"/>
    </source>
</evidence>
<dbReference type="PANTHER" id="PTHR31376:SF105">
    <property type="entry name" value="PURINE PERMEASE-RELATED"/>
    <property type="match status" value="1"/>
</dbReference>
<feature type="transmembrane region" description="Helical" evidence="7">
    <location>
        <begin position="32"/>
        <end position="57"/>
    </location>
</feature>